<evidence type="ECO:0000256" key="5">
    <source>
        <dbReference type="ARBA" id="ARBA00023004"/>
    </source>
</evidence>
<evidence type="ECO:0000256" key="3">
    <source>
        <dbReference type="ARBA" id="ARBA00022617"/>
    </source>
</evidence>
<dbReference type="Gene3D" id="1.10.630.10">
    <property type="entry name" value="Cytochrome P450"/>
    <property type="match status" value="1"/>
</dbReference>
<dbReference type="PRINTS" id="PR00465">
    <property type="entry name" value="EP450IV"/>
</dbReference>
<dbReference type="GO" id="GO:0008395">
    <property type="term" value="F:steroid hydroxylase activity"/>
    <property type="evidence" value="ECO:0007669"/>
    <property type="project" value="TreeGrafter"/>
</dbReference>
<evidence type="ECO:0000256" key="4">
    <source>
        <dbReference type="ARBA" id="ARBA00022723"/>
    </source>
</evidence>
<proteinExistence type="inferred from homology"/>
<keyword evidence="10" id="KW-1185">Reference proteome</keyword>
<dbReference type="InterPro" id="IPR002403">
    <property type="entry name" value="Cyt_P450_E_grp-IV"/>
</dbReference>
<dbReference type="PANTHER" id="PTHR24304:SF2">
    <property type="entry name" value="24-HYDROXYCHOLESTEROL 7-ALPHA-HYDROXYLASE"/>
    <property type="match status" value="1"/>
</dbReference>
<dbReference type="CDD" id="cd11040">
    <property type="entry name" value="CYP7_CYP8-like"/>
    <property type="match status" value="1"/>
</dbReference>
<evidence type="ECO:0000256" key="2">
    <source>
        <dbReference type="ARBA" id="ARBA00010617"/>
    </source>
</evidence>
<evidence type="ECO:0000313" key="9">
    <source>
        <dbReference type="EMBL" id="KAK4115437.1"/>
    </source>
</evidence>
<keyword evidence="4 7" id="KW-0479">Metal-binding</keyword>
<comment type="caution">
    <text evidence="9">The sequence shown here is derived from an EMBL/GenBank/DDBJ whole genome shotgun (WGS) entry which is preliminary data.</text>
</comment>
<protein>
    <submittedName>
        <fullName evidence="9">Cytochrome P450</fullName>
    </submittedName>
</protein>
<keyword evidence="3 7" id="KW-0349">Heme</keyword>
<comment type="cofactor">
    <cofactor evidence="1 7">
        <name>heme</name>
        <dbReference type="ChEBI" id="CHEBI:30413"/>
    </cofactor>
</comment>
<evidence type="ECO:0000256" key="1">
    <source>
        <dbReference type="ARBA" id="ARBA00001971"/>
    </source>
</evidence>
<dbReference type="InterPro" id="IPR001128">
    <property type="entry name" value="Cyt_P450"/>
</dbReference>
<organism evidence="9 10">
    <name type="scientific">Canariomyces notabilis</name>
    <dbReference type="NCBI Taxonomy" id="2074819"/>
    <lineage>
        <taxon>Eukaryota</taxon>
        <taxon>Fungi</taxon>
        <taxon>Dikarya</taxon>
        <taxon>Ascomycota</taxon>
        <taxon>Pezizomycotina</taxon>
        <taxon>Sordariomycetes</taxon>
        <taxon>Sordariomycetidae</taxon>
        <taxon>Sordariales</taxon>
        <taxon>Chaetomiaceae</taxon>
        <taxon>Canariomyces</taxon>
    </lineage>
</organism>
<evidence type="ECO:0000313" key="10">
    <source>
        <dbReference type="Proteomes" id="UP001302812"/>
    </source>
</evidence>
<dbReference type="Proteomes" id="UP001302812">
    <property type="component" value="Unassembled WGS sequence"/>
</dbReference>
<reference evidence="9" key="2">
    <citation type="submission" date="2023-05" db="EMBL/GenBank/DDBJ databases">
        <authorList>
            <consortium name="Lawrence Berkeley National Laboratory"/>
            <person name="Steindorff A."/>
            <person name="Hensen N."/>
            <person name="Bonometti L."/>
            <person name="Westerberg I."/>
            <person name="Brannstrom I.O."/>
            <person name="Guillou S."/>
            <person name="Cros-Aarteil S."/>
            <person name="Calhoun S."/>
            <person name="Haridas S."/>
            <person name="Kuo A."/>
            <person name="Mondo S."/>
            <person name="Pangilinan J."/>
            <person name="Riley R."/>
            <person name="Labutti K."/>
            <person name="Andreopoulos B."/>
            <person name="Lipzen A."/>
            <person name="Chen C."/>
            <person name="Yanf M."/>
            <person name="Daum C."/>
            <person name="Ng V."/>
            <person name="Clum A."/>
            <person name="Ohm R."/>
            <person name="Martin F."/>
            <person name="Silar P."/>
            <person name="Natvig D."/>
            <person name="Lalanne C."/>
            <person name="Gautier V."/>
            <person name="Ament-Velasquez S.L."/>
            <person name="Kruys A."/>
            <person name="Hutchinson M.I."/>
            <person name="Powell A.J."/>
            <person name="Barry K."/>
            <person name="Miller A.N."/>
            <person name="Grigoriev I.V."/>
            <person name="Debuchy R."/>
            <person name="Gladieux P."/>
            <person name="Thoren M.H."/>
            <person name="Johannesson H."/>
        </authorList>
    </citation>
    <scope>NUCLEOTIDE SEQUENCE</scope>
    <source>
        <strain evidence="9">CBS 508.74</strain>
    </source>
</reference>
<dbReference type="GO" id="GO:0020037">
    <property type="term" value="F:heme binding"/>
    <property type="evidence" value="ECO:0007669"/>
    <property type="project" value="InterPro"/>
</dbReference>
<feature type="binding site" description="axial binding residue" evidence="7">
    <location>
        <position position="487"/>
    </location>
    <ligand>
        <name>heme</name>
        <dbReference type="ChEBI" id="CHEBI:30413"/>
    </ligand>
    <ligandPart>
        <name>Fe</name>
        <dbReference type="ChEBI" id="CHEBI:18248"/>
    </ligandPart>
</feature>
<evidence type="ECO:0000256" key="7">
    <source>
        <dbReference type="PIRSR" id="PIRSR602403-1"/>
    </source>
</evidence>
<dbReference type="GeneID" id="89933571"/>
<accession>A0AAN6TJ46</accession>
<dbReference type="InterPro" id="IPR050529">
    <property type="entry name" value="CYP450_sterol_14alpha_dmase"/>
</dbReference>
<dbReference type="Pfam" id="PF00067">
    <property type="entry name" value="p450"/>
    <property type="match status" value="1"/>
</dbReference>
<gene>
    <name evidence="9" type="ORF">N656DRAFT_378401</name>
</gene>
<sequence length="553" mass="63299">MESINGLVEPVRWLSEGSLKPPAIASFTLLVAFLVFTTQRRTPPSLFDPFPLFFNTVQFIFYNARFMTRVSKALNKSSIVGFRLFTTPVYIVSGPEDIQAIFSRSHSIGSEDIFEKNVFPVLYGMTKDEARRFAEDKTGRRRQPAPGTEHVPIERRYWFGYDHVHSEYLGRPQHLRPIADAYYKRLSQSLDKWYALDKWTTVSVTEFCRHQVAECAIVALFGPRILELSPELIDAFWEFDSNIFALTVALPRWLTPKAYRAQDRYYGMIRTYVDAARKNFDWNGPAAEAGWEPEFGARVTRELVKWLKEAGFRDEVATGALGMLLFALNSNAVPTTMWMIIRIVEDPSLLQAIREEVTTAYVTDAKTGSSTLDLDKLVALPLLQSVFTEVLRLYMNFNLIRFVHEPVTMQGFTLSRGCMLQAPMSIHHRDGAVWDRKGHSASEFWAERHIKHIEETDETGRITRKRVFAAAARPSSYYPFGGGHEMCPGRRFSKYEIFTTVALLVLKFDLEVIGWVKPDGTPSDRPARPDDRYSGVGAMPPDRDLTIRWKRTS</sequence>
<keyword evidence="6" id="KW-0560">Oxidoreductase</keyword>
<dbReference type="AlphaFoldDB" id="A0AAN6TJ46"/>
<name>A0AAN6TJ46_9PEZI</name>
<feature type="region of interest" description="Disordered" evidence="8">
    <location>
        <begin position="519"/>
        <end position="545"/>
    </location>
</feature>
<keyword evidence="6" id="KW-0503">Monooxygenase</keyword>
<keyword evidence="5 7" id="KW-0408">Iron</keyword>
<dbReference type="GO" id="GO:0016705">
    <property type="term" value="F:oxidoreductase activity, acting on paired donors, with incorporation or reduction of molecular oxygen"/>
    <property type="evidence" value="ECO:0007669"/>
    <property type="project" value="InterPro"/>
</dbReference>
<evidence type="ECO:0000256" key="8">
    <source>
        <dbReference type="SAM" id="MobiDB-lite"/>
    </source>
</evidence>
<dbReference type="PANTHER" id="PTHR24304">
    <property type="entry name" value="CYTOCHROME P450 FAMILY 7"/>
    <property type="match status" value="1"/>
</dbReference>
<dbReference type="GO" id="GO:0005506">
    <property type="term" value="F:iron ion binding"/>
    <property type="evidence" value="ECO:0007669"/>
    <property type="project" value="InterPro"/>
</dbReference>
<evidence type="ECO:0000256" key="6">
    <source>
        <dbReference type="ARBA" id="ARBA00023033"/>
    </source>
</evidence>
<reference evidence="9" key="1">
    <citation type="journal article" date="2023" name="Mol. Phylogenet. Evol.">
        <title>Genome-scale phylogeny and comparative genomics of the fungal order Sordariales.</title>
        <authorList>
            <person name="Hensen N."/>
            <person name="Bonometti L."/>
            <person name="Westerberg I."/>
            <person name="Brannstrom I.O."/>
            <person name="Guillou S."/>
            <person name="Cros-Aarteil S."/>
            <person name="Calhoun S."/>
            <person name="Haridas S."/>
            <person name="Kuo A."/>
            <person name="Mondo S."/>
            <person name="Pangilinan J."/>
            <person name="Riley R."/>
            <person name="LaButti K."/>
            <person name="Andreopoulos B."/>
            <person name="Lipzen A."/>
            <person name="Chen C."/>
            <person name="Yan M."/>
            <person name="Daum C."/>
            <person name="Ng V."/>
            <person name="Clum A."/>
            <person name="Steindorff A."/>
            <person name="Ohm R.A."/>
            <person name="Martin F."/>
            <person name="Silar P."/>
            <person name="Natvig D.O."/>
            <person name="Lalanne C."/>
            <person name="Gautier V."/>
            <person name="Ament-Velasquez S.L."/>
            <person name="Kruys A."/>
            <person name="Hutchinson M.I."/>
            <person name="Powell A.J."/>
            <person name="Barry K."/>
            <person name="Miller A.N."/>
            <person name="Grigoriev I.V."/>
            <person name="Debuchy R."/>
            <person name="Gladieux P."/>
            <person name="Hiltunen Thoren M."/>
            <person name="Johannesson H."/>
        </authorList>
    </citation>
    <scope>NUCLEOTIDE SEQUENCE</scope>
    <source>
        <strain evidence="9">CBS 508.74</strain>
    </source>
</reference>
<dbReference type="InterPro" id="IPR036396">
    <property type="entry name" value="Cyt_P450_sf"/>
</dbReference>
<dbReference type="EMBL" id="MU853334">
    <property type="protein sequence ID" value="KAK4115437.1"/>
    <property type="molecule type" value="Genomic_DNA"/>
</dbReference>
<dbReference type="RefSeq" id="XP_064673007.1">
    <property type="nucleotide sequence ID" value="XM_064809447.1"/>
</dbReference>
<comment type="similarity">
    <text evidence="2">Belongs to the cytochrome P450 family.</text>
</comment>
<dbReference type="SUPFAM" id="SSF48264">
    <property type="entry name" value="Cytochrome P450"/>
    <property type="match status" value="1"/>
</dbReference>